<evidence type="ECO:0000313" key="3">
    <source>
        <dbReference type="Proteomes" id="UP000480246"/>
    </source>
</evidence>
<keyword evidence="3" id="KW-1185">Reference proteome</keyword>
<feature type="signal peptide" evidence="1">
    <location>
        <begin position="1"/>
        <end position="26"/>
    </location>
</feature>
<sequence length="87" mass="9631">MKLKKVPFVLSLAIAALLVVGTTAFAQEPDYNGMGNMLNGNGNEMMDMMKNGNMSQMMEAMNSFEGQKMMNACSDFMESFGKNKEEK</sequence>
<evidence type="ECO:0000256" key="1">
    <source>
        <dbReference type="SAM" id="SignalP"/>
    </source>
</evidence>
<evidence type="ECO:0008006" key="4">
    <source>
        <dbReference type="Google" id="ProtNLM"/>
    </source>
</evidence>
<dbReference type="EMBL" id="WEID01000006">
    <property type="protein sequence ID" value="KAB8139142.1"/>
    <property type="molecule type" value="Genomic_DNA"/>
</dbReference>
<organism evidence="2 3">
    <name type="scientific">Gracilibacillus oryzae</name>
    <dbReference type="NCBI Taxonomy" id="1672701"/>
    <lineage>
        <taxon>Bacteria</taxon>
        <taxon>Bacillati</taxon>
        <taxon>Bacillota</taxon>
        <taxon>Bacilli</taxon>
        <taxon>Bacillales</taxon>
        <taxon>Bacillaceae</taxon>
        <taxon>Gracilibacillus</taxon>
    </lineage>
</organism>
<dbReference type="RefSeq" id="WP_153401063.1">
    <property type="nucleotide sequence ID" value="NZ_ML762424.1"/>
</dbReference>
<gene>
    <name evidence="2" type="ORF">F9U64_01765</name>
</gene>
<reference evidence="2 3" key="1">
    <citation type="submission" date="2019-10" db="EMBL/GenBank/DDBJ databases">
        <title>Gracilibacillus sp. nov. isolated from rice seeds.</title>
        <authorList>
            <person name="He S."/>
        </authorList>
    </citation>
    <scope>NUCLEOTIDE SEQUENCE [LARGE SCALE GENOMIC DNA]</scope>
    <source>
        <strain evidence="2 3">TD8</strain>
    </source>
</reference>
<name>A0A7C8GWU8_9BACI</name>
<accession>A0A7C8GWU8</accession>
<dbReference type="Proteomes" id="UP000480246">
    <property type="component" value="Unassembled WGS sequence"/>
</dbReference>
<comment type="caution">
    <text evidence="2">The sequence shown here is derived from an EMBL/GenBank/DDBJ whole genome shotgun (WGS) entry which is preliminary data.</text>
</comment>
<dbReference type="AlphaFoldDB" id="A0A7C8GWU8"/>
<proteinExistence type="predicted"/>
<protein>
    <recommendedName>
        <fullName evidence="4">DUF4175 domain-containing protein</fullName>
    </recommendedName>
</protein>
<keyword evidence="1" id="KW-0732">Signal</keyword>
<evidence type="ECO:0000313" key="2">
    <source>
        <dbReference type="EMBL" id="KAB8139142.1"/>
    </source>
</evidence>
<feature type="chain" id="PRO_5029005443" description="DUF4175 domain-containing protein" evidence="1">
    <location>
        <begin position="27"/>
        <end position="87"/>
    </location>
</feature>